<accession>A0A2T4GIX5</accession>
<proteinExistence type="predicted"/>
<evidence type="ECO:0000313" key="2">
    <source>
        <dbReference type="EMBL" id="PTD03450.1"/>
    </source>
</evidence>
<evidence type="ECO:0000313" key="4">
    <source>
        <dbReference type="Proteomes" id="UP000241587"/>
    </source>
</evidence>
<protein>
    <submittedName>
        <fullName evidence="3">Uncharacterized protein</fullName>
    </submittedName>
</protein>
<sequence length="81" mass="9336">MWRPTTSNLGCRVRADLERRLLRIIQEPGCQTKSAPACQLMMNAVAHTMSKNEPKNKNDGSRQEQEKEDTTRRQWSTQSFG</sequence>
<evidence type="ECO:0000313" key="3">
    <source>
        <dbReference type="EMBL" id="PTD03491.1"/>
    </source>
</evidence>
<keyword evidence="4" id="KW-1185">Reference proteome</keyword>
<dbReference type="Proteomes" id="UP000241587">
    <property type="component" value="Unassembled WGS sequence"/>
</dbReference>
<comment type="caution">
    <text evidence="3">The sequence shown here is derived from an EMBL/GenBank/DDBJ whole genome shotgun (WGS) entry which is preliminary data.</text>
</comment>
<name>A0A2T4GIX5_FUSCU</name>
<reference evidence="3 4" key="1">
    <citation type="submission" date="2018-02" db="EMBL/GenBank/DDBJ databases">
        <title>Fusarium culmorum secondary metabolites in fungal-bacterial-plant interactions.</title>
        <authorList>
            <person name="Schmidt R."/>
        </authorList>
    </citation>
    <scope>NUCLEOTIDE SEQUENCE [LARGE SCALE GENOMIC DNA]</scope>
    <source>
        <strain evidence="3 4">PV</strain>
    </source>
</reference>
<dbReference type="EMBL" id="PVEM01000014">
    <property type="protein sequence ID" value="PTD03491.1"/>
    <property type="molecule type" value="Genomic_DNA"/>
</dbReference>
<evidence type="ECO:0000256" key="1">
    <source>
        <dbReference type="SAM" id="MobiDB-lite"/>
    </source>
</evidence>
<dbReference type="EMBL" id="PVEM01000014">
    <property type="protein sequence ID" value="PTD03450.1"/>
    <property type="molecule type" value="Genomic_DNA"/>
</dbReference>
<dbReference type="AlphaFoldDB" id="A0A2T4GIX5"/>
<organism evidence="3 4">
    <name type="scientific">Fusarium culmorum</name>
    <dbReference type="NCBI Taxonomy" id="5516"/>
    <lineage>
        <taxon>Eukaryota</taxon>
        <taxon>Fungi</taxon>
        <taxon>Dikarya</taxon>
        <taxon>Ascomycota</taxon>
        <taxon>Pezizomycotina</taxon>
        <taxon>Sordariomycetes</taxon>
        <taxon>Hypocreomycetidae</taxon>
        <taxon>Hypocreales</taxon>
        <taxon>Nectriaceae</taxon>
        <taxon>Fusarium</taxon>
    </lineage>
</organism>
<feature type="region of interest" description="Disordered" evidence="1">
    <location>
        <begin position="47"/>
        <end position="81"/>
    </location>
</feature>
<gene>
    <name evidence="3" type="ORF">FCULG_00012806</name>
    <name evidence="2" type="ORF">FCULG_00012836</name>
</gene>
<feature type="compositionally biased region" description="Basic and acidic residues" evidence="1">
    <location>
        <begin position="50"/>
        <end position="72"/>
    </location>
</feature>